<dbReference type="Proteomes" id="UP000249451">
    <property type="component" value="Unassembled WGS sequence"/>
</dbReference>
<sequence length="199" mass="20422">MLDLGVIVLAGGRGTRMGGVDKASVTIAGERLLDRLMRQLPYGTPTAVVSPYHLGVPQVCESPLFGGPVAGIAAGHAALSSIPLTAILAVDAPDSPQMLPVLRSARAAAGTDVAVASLDGRLQPLCAVWRTEALSQALSNVGSPRNQPAMRLLRQAASVTEVPGSAAARDIDTVDELRARRAARQAELAGLAGQPGRPV</sequence>
<protein>
    <submittedName>
        <fullName evidence="9">Molybdopterin-guanine dinucleotide biosynthesis protein MobA</fullName>
    </submittedName>
</protein>
<evidence type="ECO:0000313" key="9">
    <source>
        <dbReference type="EMBL" id="PZO99695.1"/>
    </source>
</evidence>
<dbReference type="SUPFAM" id="SSF53448">
    <property type="entry name" value="Nucleotide-diphospho-sugar transferases"/>
    <property type="match status" value="1"/>
</dbReference>
<dbReference type="InterPro" id="IPR025877">
    <property type="entry name" value="MobA-like_NTP_Trfase"/>
</dbReference>
<dbReference type="GO" id="GO:0005525">
    <property type="term" value="F:GTP binding"/>
    <property type="evidence" value="ECO:0007669"/>
    <property type="project" value="UniProtKB-KW"/>
</dbReference>
<evidence type="ECO:0000256" key="3">
    <source>
        <dbReference type="ARBA" id="ARBA00022723"/>
    </source>
</evidence>
<dbReference type="InterPro" id="IPR029044">
    <property type="entry name" value="Nucleotide-diphossugar_trans"/>
</dbReference>
<keyword evidence="4" id="KW-0547">Nucleotide-binding</keyword>
<proteinExistence type="predicted"/>
<dbReference type="PANTHER" id="PTHR19136">
    <property type="entry name" value="MOLYBDENUM COFACTOR GUANYLYLTRANSFERASE"/>
    <property type="match status" value="1"/>
</dbReference>
<keyword evidence="2" id="KW-0808">Transferase</keyword>
<dbReference type="GO" id="GO:0046872">
    <property type="term" value="F:metal ion binding"/>
    <property type="evidence" value="ECO:0007669"/>
    <property type="project" value="UniProtKB-KW"/>
</dbReference>
<dbReference type="GO" id="GO:0006777">
    <property type="term" value="P:Mo-molybdopterin cofactor biosynthetic process"/>
    <property type="evidence" value="ECO:0007669"/>
    <property type="project" value="UniProtKB-KW"/>
</dbReference>
<reference evidence="9 10" key="1">
    <citation type="submission" date="2017-11" db="EMBL/GenBank/DDBJ databases">
        <title>Infants hospitalized years apart are colonized by the same room-sourced microbial strains.</title>
        <authorList>
            <person name="Brooks B."/>
            <person name="Olm M.R."/>
            <person name="Firek B.A."/>
            <person name="Baker R."/>
            <person name="Thomas B.C."/>
            <person name="Morowitz M.J."/>
            <person name="Banfield J.F."/>
        </authorList>
    </citation>
    <scope>NUCLEOTIDE SEQUENCE [LARGE SCALE GENOMIC DNA]</scope>
    <source>
        <strain evidence="9">S2_012_000_R3_87</strain>
    </source>
</reference>
<dbReference type="Pfam" id="PF12804">
    <property type="entry name" value="NTP_transf_3"/>
    <property type="match status" value="1"/>
</dbReference>
<evidence type="ECO:0000256" key="2">
    <source>
        <dbReference type="ARBA" id="ARBA00022679"/>
    </source>
</evidence>
<evidence type="ECO:0000256" key="5">
    <source>
        <dbReference type="ARBA" id="ARBA00022842"/>
    </source>
</evidence>
<feature type="domain" description="MobA-like NTP transferase" evidence="8">
    <location>
        <begin position="6"/>
        <end position="155"/>
    </location>
</feature>
<evidence type="ECO:0000256" key="1">
    <source>
        <dbReference type="ARBA" id="ARBA00022490"/>
    </source>
</evidence>
<dbReference type="GO" id="GO:0016779">
    <property type="term" value="F:nucleotidyltransferase activity"/>
    <property type="evidence" value="ECO:0007669"/>
    <property type="project" value="TreeGrafter"/>
</dbReference>
<keyword evidence="1" id="KW-0963">Cytoplasm</keyword>
<name>A0A2W5CXM8_9CORY</name>
<keyword evidence="3" id="KW-0479">Metal-binding</keyword>
<dbReference type="Gene3D" id="3.90.550.10">
    <property type="entry name" value="Spore Coat Polysaccharide Biosynthesis Protein SpsA, Chain A"/>
    <property type="match status" value="1"/>
</dbReference>
<dbReference type="PANTHER" id="PTHR19136:SF81">
    <property type="entry name" value="MOLYBDENUM COFACTOR GUANYLYLTRANSFERASE"/>
    <property type="match status" value="1"/>
</dbReference>
<evidence type="ECO:0000256" key="7">
    <source>
        <dbReference type="ARBA" id="ARBA00023150"/>
    </source>
</evidence>
<dbReference type="CDD" id="cd02503">
    <property type="entry name" value="MobA"/>
    <property type="match status" value="1"/>
</dbReference>
<evidence type="ECO:0000256" key="6">
    <source>
        <dbReference type="ARBA" id="ARBA00023134"/>
    </source>
</evidence>
<evidence type="ECO:0000259" key="8">
    <source>
        <dbReference type="Pfam" id="PF12804"/>
    </source>
</evidence>
<dbReference type="EMBL" id="QFNY01000178">
    <property type="protein sequence ID" value="PZO99695.1"/>
    <property type="molecule type" value="Genomic_DNA"/>
</dbReference>
<evidence type="ECO:0000256" key="4">
    <source>
        <dbReference type="ARBA" id="ARBA00022741"/>
    </source>
</evidence>
<gene>
    <name evidence="9" type="ORF">DI609_07795</name>
</gene>
<keyword evidence="6" id="KW-0342">GTP-binding</keyword>
<accession>A0A2W5CXM8</accession>
<dbReference type="AlphaFoldDB" id="A0A2W5CXM8"/>
<evidence type="ECO:0000313" key="10">
    <source>
        <dbReference type="Proteomes" id="UP000249451"/>
    </source>
</evidence>
<keyword evidence="7" id="KW-0501">Molybdenum cofactor biosynthesis</keyword>
<dbReference type="InterPro" id="IPR013482">
    <property type="entry name" value="Molybde_CF_guanTrfase"/>
</dbReference>
<keyword evidence="5" id="KW-0460">Magnesium</keyword>
<comment type="caution">
    <text evidence="9">The sequence shown here is derived from an EMBL/GenBank/DDBJ whole genome shotgun (WGS) entry which is preliminary data.</text>
</comment>
<organism evidence="9 10">
    <name type="scientific">Corynebacterium urealyticum</name>
    <dbReference type="NCBI Taxonomy" id="43771"/>
    <lineage>
        <taxon>Bacteria</taxon>
        <taxon>Bacillati</taxon>
        <taxon>Actinomycetota</taxon>
        <taxon>Actinomycetes</taxon>
        <taxon>Mycobacteriales</taxon>
        <taxon>Corynebacteriaceae</taxon>
        <taxon>Corynebacterium</taxon>
    </lineage>
</organism>